<evidence type="ECO:0000256" key="1">
    <source>
        <dbReference type="SAM" id="Phobius"/>
    </source>
</evidence>
<dbReference type="AlphaFoldDB" id="A0A2P8FJU4"/>
<keyword evidence="1" id="KW-0472">Membrane</keyword>
<dbReference type="InterPro" id="IPR000572">
    <property type="entry name" value="OxRdtase_Mopterin-bd_dom"/>
</dbReference>
<evidence type="ECO:0000259" key="2">
    <source>
        <dbReference type="Pfam" id="PF00174"/>
    </source>
</evidence>
<dbReference type="Pfam" id="PF00174">
    <property type="entry name" value="Oxidored_molyb"/>
    <property type="match status" value="1"/>
</dbReference>
<feature type="transmembrane region" description="Helical" evidence="1">
    <location>
        <begin position="58"/>
        <end position="77"/>
    </location>
</feature>
<evidence type="ECO:0000313" key="3">
    <source>
        <dbReference type="EMBL" id="PSL21980.1"/>
    </source>
</evidence>
<organism evidence="3 4">
    <name type="scientific">Shimia abyssi</name>
    <dbReference type="NCBI Taxonomy" id="1662395"/>
    <lineage>
        <taxon>Bacteria</taxon>
        <taxon>Pseudomonadati</taxon>
        <taxon>Pseudomonadota</taxon>
        <taxon>Alphaproteobacteria</taxon>
        <taxon>Rhodobacterales</taxon>
        <taxon>Roseobacteraceae</taxon>
    </lineage>
</organism>
<feature type="domain" description="Oxidoreductase molybdopterin-binding" evidence="2">
    <location>
        <begin position="114"/>
        <end position="190"/>
    </location>
</feature>
<name>A0A2P8FJU4_9RHOB</name>
<gene>
    <name evidence="3" type="ORF">CLV88_101405</name>
</gene>
<accession>A0A2P8FJU4</accession>
<dbReference type="SUPFAM" id="SSF56524">
    <property type="entry name" value="Oxidoreductase molybdopterin-binding domain"/>
    <property type="match status" value="1"/>
</dbReference>
<keyword evidence="1" id="KW-1133">Transmembrane helix</keyword>
<keyword evidence="4" id="KW-1185">Reference proteome</keyword>
<sequence length="217" mass="24266">MGDFRNPLTKSTHFWQIRHVTYTKVECEQTYAPVTCANVHGTFSAIINQAWGRLMRNLLQGVMALTLLFFTAISAMANETILTVSGIPTDSGALRVQEYDLAQLRDIGEVSFTTTTPWTEGEQTFTGVPLSKLVASLNLQSGVLMATAVNDYAVEIPMSDALQDGPIIAFLRNDKQMSVREKGPLWIVYPYDSDAKFRTEIVYSQSIWQLDRIMVSD</sequence>
<keyword evidence="1" id="KW-0812">Transmembrane</keyword>
<evidence type="ECO:0000313" key="4">
    <source>
        <dbReference type="Proteomes" id="UP000240418"/>
    </source>
</evidence>
<protein>
    <recommendedName>
        <fullName evidence="2">Oxidoreductase molybdopterin-binding domain-containing protein</fullName>
    </recommendedName>
</protein>
<reference evidence="3 4" key="1">
    <citation type="submission" date="2018-03" db="EMBL/GenBank/DDBJ databases">
        <title>Genomic Encyclopedia of Archaeal and Bacterial Type Strains, Phase II (KMG-II): from individual species to whole genera.</title>
        <authorList>
            <person name="Goeker M."/>
        </authorList>
    </citation>
    <scope>NUCLEOTIDE SEQUENCE [LARGE SCALE GENOMIC DNA]</scope>
    <source>
        <strain evidence="3 4">DSM 100673</strain>
    </source>
</reference>
<comment type="caution">
    <text evidence="3">The sequence shown here is derived from an EMBL/GenBank/DDBJ whole genome shotgun (WGS) entry which is preliminary data.</text>
</comment>
<proteinExistence type="predicted"/>
<dbReference type="Gene3D" id="3.90.420.10">
    <property type="entry name" value="Oxidoreductase, molybdopterin-binding domain"/>
    <property type="match status" value="1"/>
</dbReference>
<dbReference type="InterPro" id="IPR036374">
    <property type="entry name" value="OxRdtase_Mopterin-bd_sf"/>
</dbReference>
<dbReference type="EMBL" id="PYGJ01000001">
    <property type="protein sequence ID" value="PSL21980.1"/>
    <property type="molecule type" value="Genomic_DNA"/>
</dbReference>
<dbReference type="Proteomes" id="UP000240418">
    <property type="component" value="Unassembled WGS sequence"/>
</dbReference>